<protein>
    <submittedName>
        <fullName evidence="2">Uncharacterized protein</fullName>
    </submittedName>
</protein>
<proteinExistence type="predicted"/>
<name>A0A6A5K338_9PLEO</name>
<feature type="region of interest" description="Disordered" evidence="1">
    <location>
        <begin position="93"/>
        <end position="123"/>
    </location>
</feature>
<dbReference type="Proteomes" id="UP000800040">
    <property type="component" value="Unassembled WGS sequence"/>
</dbReference>
<dbReference type="EMBL" id="ML975515">
    <property type="protein sequence ID" value="KAF1828652.1"/>
    <property type="molecule type" value="Genomic_DNA"/>
</dbReference>
<feature type="compositionally biased region" description="Basic and acidic residues" evidence="1">
    <location>
        <begin position="177"/>
        <end position="197"/>
    </location>
</feature>
<evidence type="ECO:0000256" key="1">
    <source>
        <dbReference type="SAM" id="MobiDB-lite"/>
    </source>
</evidence>
<accession>A0A6A5K338</accession>
<organism evidence="2 3">
    <name type="scientific">Decorospora gaudefroyi</name>
    <dbReference type="NCBI Taxonomy" id="184978"/>
    <lineage>
        <taxon>Eukaryota</taxon>
        <taxon>Fungi</taxon>
        <taxon>Dikarya</taxon>
        <taxon>Ascomycota</taxon>
        <taxon>Pezizomycotina</taxon>
        <taxon>Dothideomycetes</taxon>
        <taxon>Pleosporomycetidae</taxon>
        <taxon>Pleosporales</taxon>
        <taxon>Pleosporineae</taxon>
        <taxon>Pleosporaceae</taxon>
        <taxon>Decorospora</taxon>
    </lineage>
</organism>
<feature type="compositionally biased region" description="Polar residues" evidence="1">
    <location>
        <begin position="106"/>
        <end position="117"/>
    </location>
</feature>
<feature type="non-terminal residue" evidence="2">
    <location>
        <position position="270"/>
    </location>
</feature>
<feature type="compositionally biased region" description="Low complexity" evidence="1">
    <location>
        <begin position="244"/>
        <end position="255"/>
    </location>
</feature>
<feature type="region of interest" description="Disordered" evidence="1">
    <location>
        <begin position="174"/>
        <end position="270"/>
    </location>
</feature>
<sequence>MTRDSILQSFRATGVWPMEADAVLKRFNNHPQQDDIDSEIGEHGDGDSWVQLRKVFDAAVADKAKVEAKQLAQSLHSLQVNNELLHTRLSDVEGQLNTKNKRHTRSTTLATQDSNKPNGGAVFLSPRKLRECREREATKHHEAEQLQLQKLRDRDLKAAATLYKKQQAEAAKAARLRAKEERDQAKKQRAAELAERRALKKQQRDAATTQKSRDRGNNSKRKASHKSDQNLAKRRRAVAATSQPDADPAVASSPPKISARGRKIKTPARC</sequence>
<dbReference type="AlphaFoldDB" id="A0A6A5K338"/>
<evidence type="ECO:0000313" key="3">
    <source>
        <dbReference type="Proteomes" id="UP000800040"/>
    </source>
</evidence>
<reference evidence="2" key="1">
    <citation type="submission" date="2020-01" db="EMBL/GenBank/DDBJ databases">
        <authorList>
            <consortium name="DOE Joint Genome Institute"/>
            <person name="Haridas S."/>
            <person name="Albert R."/>
            <person name="Binder M."/>
            <person name="Bloem J."/>
            <person name="Labutti K."/>
            <person name="Salamov A."/>
            <person name="Andreopoulos B."/>
            <person name="Baker S.E."/>
            <person name="Barry K."/>
            <person name="Bills G."/>
            <person name="Bluhm B.H."/>
            <person name="Cannon C."/>
            <person name="Castanera R."/>
            <person name="Culley D.E."/>
            <person name="Daum C."/>
            <person name="Ezra D."/>
            <person name="Gonzalez J.B."/>
            <person name="Henrissat B."/>
            <person name="Kuo A."/>
            <person name="Liang C."/>
            <person name="Lipzen A."/>
            <person name="Lutzoni F."/>
            <person name="Magnuson J."/>
            <person name="Mondo S."/>
            <person name="Nolan M."/>
            <person name="Ohm R."/>
            <person name="Pangilinan J."/>
            <person name="Park H.-J."/>
            <person name="Ramirez L."/>
            <person name="Alfaro M."/>
            <person name="Sun H."/>
            <person name="Tritt A."/>
            <person name="Yoshinaga Y."/>
            <person name="Zwiers L.-H."/>
            <person name="Turgeon B.G."/>
            <person name="Goodwin S.B."/>
            <person name="Spatafora J.W."/>
            <person name="Crous P.W."/>
            <person name="Grigoriev I.V."/>
        </authorList>
    </citation>
    <scope>NUCLEOTIDE SEQUENCE</scope>
    <source>
        <strain evidence="2">P77</strain>
    </source>
</reference>
<evidence type="ECO:0000313" key="2">
    <source>
        <dbReference type="EMBL" id="KAF1828652.1"/>
    </source>
</evidence>
<gene>
    <name evidence="2" type="ORF">BDW02DRAFT_574696</name>
</gene>
<feature type="compositionally biased region" description="Basic residues" evidence="1">
    <location>
        <begin position="259"/>
        <end position="270"/>
    </location>
</feature>
<keyword evidence="3" id="KW-1185">Reference proteome</keyword>
<dbReference type="OrthoDB" id="3690965at2759"/>